<dbReference type="Proteomes" id="UP000765509">
    <property type="component" value="Unassembled WGS sequence"/>
</dbReference>
<dbReference type="AlphaFoldDB" id="A0A9Q3Q5F5"/>
<reference evidence="2" key="1">
    <citation type="submission" date="2021-03" db="EMBL/GenBank/DDBJ databases">
        <title>Draft genome sequence of rust myrtle Austropuccinia psidii MF-1, a brazilian biotype.</title>
        <authorList>
            <person name="Quecine M.C."/>
            <person name="Pachon D.M.R."/>
            <person name="Bonatelli M.L."/>
            <person name="Correr F.H."/>
            <person name="Franceschini L.M."/>
            <person name="Leite T.F."/>
            <person name="Margarido G.R.A."/>
            <person name="Almeida C.A."/>
            <person name="Ferrarezi J.A."/>
            <person name="Labate C.A."/>
        </authorList>
    </citation>
    <scope>NUCLEOTIDE SEQUENCE</scope>
    <source>
        <strain evidence="2">MF-1</strain>
    </source>
</reference>
<organism evidence="2 3">
    <name type="scientific">Austropuccinia psidii MF-1</name>
    <dbReference type="NCBI Taxonomy" id="1389203"/>
    <lineage>
        <taxon>Eukaryota</taxon>
        <taxon>Fungi</taxon>
        <taxon>Dikarya</taxon>
        <taxon>Basidiomycota</taxon>
        <taxon>Pucciniomycotina</taxon>
        <taxon>Pucciniomycetes</taxon>
        <taxon>Pucciniales</taxon>
        <taxon>Sphaerophragmiaceae</taxon>
        <taxon>Austropuccinia</taxon>
    </lineage>
</organism>
<accession>A0A9Q3Q5F5</accession>
<evidence type="ECO:0008006" key="4">
    <source>
        <dbReference type="Google" id="ProtNLM"/>
    </source>
</evidence>
<proteinExistence type="predicted"/>
<evidence type="ECO:0000313" key="2">
    <source>
        <dbReference type="EMBL" id="MBW0583747.1"/>
    </source>
</evidence>
<gene>
    <name evidence="2" type="ORF">O181_123462</name>
</gene>
<dbReference type="EMBL" id="AVOT02115956">
    <property type="protein sequence ID" value="MBW0583747.1"/>
    <property type="molecule type" value="Genomic_DNA"/>
</dbReference>
<comment type="caution">
    <text evidence="2">The sequence shown here is derived from an EMBL/GenBank/DDBJ whole genome shotgun (WGS) entry which is preliminary data.</text>
</comment>
<keyword evidence="3" id="KW-1185">Reference proteome</keyword>
<evidence type="ECO:0000313" key="3">
    <source>
        <dbReference type="Proteomes" id="UP000765509"/>
    </source>
</evidence>
<sequence length="130" mass="14930">MSGKHVPREGGGLHQQESSKFHQVVKQDGIPESRFFSIKVEIFSDLADQIQKEVCKEKDYKEILKQLAIVESVSDYSLEPQAKLLSFKDRVVIPSNEQLQLNILQKHNNSPLAGHPDQEKTLKLIKRDFY</sequence>
<evidence type="ECO:0000256" key="1">
    <source>
        <dbReference type="SAM" id="MobiDB-lite"/>
    </source>
</evidence>
<protein>
    <recommendedName>
        <fullName evidence="4">Integrase zinc-binding domain-containing protein</fullName>
    </recommendedName>
</protein>
<feature type="region of interest" description="Disordered" evidence="1">
    <location>
        <begin position="1"/>
        <end position="24"/>
    </location>
</feature>
<name>A0A9Q3Q5F5_9BASI</name>